<comment type="caution">
    <text evidence="1">The sequence shown here is derived from an EMBL/GenBank/DDBJ whole genome shotgun (WGS) entry which is preliminary data.</text>
</comment>
<protein>
    <recommendedName>
        <fullName evidence="2">ATP synthase subunit s, mitochondrial</fullName>
    </recommendedName>
</protein>
<dbReference type="SUPFAM" id="SSF52047">
    <property type="entry name" value="RNI-like"/>
    <property type="match status" value="1"/>
</dbReference>
<reference evidence="1" key="1">
    <citation type="journal article" date="2024" name="Gigascience">
        <title>Chromosome-level genome of the poultry shaft louse Menopon gallinae provides insight into the host-switching and adaptive evolution of parasitic lice.</title>
        <authorList>
            <person name="Xu Y."/>
            <person name="Ma L."/>
            <person name="Liu S."/>
            <person name="Liang Y."/>
            <person name="Liu Q."/>
            <person name="He Z."/>
            <person name="Tian L."/>
            <person name="Duan Y."/>
            <person name="Cai W."/>
            <person name="Li H."/>
            <person name="Song F."/>
        </authorList>
    </citation>
    <scope>NUCLEOTIDE SEQUENCE</scope>
    <source>
        <strain evidence="1">Cailab_2023a</strain>
    </source>
</reference>
<name>A0AAW2HIN0_9NEOP</name>
<proteinExistence type="predicted"/>
<dbReference type="InterPro" id="IPR032675">
    <property type="entry name" value="LRR_dom_sf"/>
</dbReference>
<dbReference type="EMBL" id="JARGDH010000004">
    <property type="protein sequence ID" value="KAL0269674.1"/>
    <property type="molecule type" value="Genomic_DNA"/>
</dbReference>
<sequence length="199" mass="22756">MIIKSFRKLKPLQSPGTITNHRNFFFWTWFYNLFNSIDHDRLEKIGPDRNCAEWILKNGGSVKFKIQNEIITDYTELPPEASALANDQLIEIYCKGASINDYGFPHFKGCHHISKISFISCKLIGDTGLERLQLYLKNSLRHLVIQSCHTITDEGILFLTELRGLQSLSLHDLRGVAEKEKCTVALKGALKQTQCNINM</sequence>
<dbReference type="Gene3D" id="3.80.10.10">
    <property type="entry name" value="Ribonuclease Inhibitor"/>
    <property type="match status" value="1"/>
</dbReference>
<dbReference type="AlphaFoldDB" id="A0AAW2HIN0"/>
<dbReference type="SMART" id="SM00367">
    <property type="entry name" value="LRR_CC"/>
    <property type="match status" value="2"/>
</dbReference>
<organism evidence="1">
    <name type="scientific">Menopon gallinae</name>
    <name type="common">poultry shaft louse</name>
    <dbReference type="NCBI Taxonomy" id="328185"/>
    <lineage>
        <taxon>Eukaryota</taxon>
        <taxon>Metazoa</taxon>
        <taxon>Ecdysozoa</taxon>
        <taxon>Arthropoda</taxon>
        <taxon>Hexapoda</taxon>
        <taxon>Insecta</taxon>
        <taxon>Pterygota</taxon>
        <taxon>Neoptera</taxon>
        <taxon>Paraneoptera</taxon>
        <taxon>Psocodea</taxon>
        <taxon>Troctomorpha</taxon>
        <taxon>Phthiraptera</taxon>
        <taxon>Amblycera</taxon>
        <taxon>Menoponidae</taxon>
        <taxon>Menopon</taxon>
    </lineage>
</organism>
<dbReference type="InterPro" id="IPR006553">
    <property type="entry name" value="Leu-rich_rpt_Cys-con_subtyp"/>
</dbReference>
<evidence type="ECO:0008006" key="2">
    <source>
        <dbReference type="Google" id="ProtNLM"/>
    </source>
</evidence>
<gene>
    <name evidence="1" type="ORF">PYX00_007324</name>
</gene>
<evidence type="ECO:0000313" key="1">
    <source>
        <dbReference type="EMBL" id="KAL0269674.1"/>
    </source>
</evidence>
<accession>A0AAW2HIN0</accession>